<feature type="region of interest" description="Disordered" evidence="1">
    <location>
        <begin position="57"/>
        <end position="81"/>
    </location>
</feature>
<evidence type="ECO:0000313" key="4">
    <source>
        <dbReference type="Proteomes" id="UP000275846"/>
    </source>
</evidence>
<dbReference type="Proteomes" id="UP000275846">
    <property type="component" value="Unassembled WGS sequence"/>
</dbReference>
<reference evidence="2" key="1">
    <citation type="submission" date="2016-01" db="EMBL/GenBank/DDBJ databases">
        <title>Reference transcriptome for the parasite Schistocephalus solidus: insights into the molecular evolution of parasitism.</title>
        <authorList>
            <person name="Hebert F.O."/>
            <person name="Grambauer S."/>
            <person name="Barber I."/>
            <person name="Landry C.R."/>
            <person name="Aubin-Horth N."/>
        </authorList>
    </citation>
    <scope>NUCLEOTIDE SEQUENCE</scope>
</reference>
<dbReference type="EMBL" id="GEEE01024533">
    <property type="protein sequence ID" value="JAP38692.1"/>
    <property type="molecule type" value="Transcribed_RNA"/>
</dbReference>
<reference evidence="3 4" key="3">
    <citation type="submission" date="2018-11" db="EMBL/GenBank/DDBJ databases">
        <authorList>
            <consortium name="Pathogen Informatics"/>
        </authorList>
    </citation>
    <scope>NUCLEOTIDE SEQUENCE [LARGE SCALE GENOMIC DNA]</scope>
    <source>
        <strain evidence="3 4">NST_G2</strain>
    </source>
</reference>
<evidence type="ECO:0000256" key="1">
    <source>
        <dbReference type="SAM" id="MobiDB-lite"/>
    </source>
</evidence>
<dbReference type="STRING" id="70667.A0A0X3NR74"/>
<feature type="compositionally biased region" description="Polar residues" evidence="1">
    <location>
        <begin position="167"/>
        <end position="178"/>
    </location>
</feature>
<feature type="compositionally biased region" description="Low complexity" evidence="1">
    <location>
        <begin position="324"/>
        <end position="339"/>
    </location>
</feature>
<feature type="region of interest" description="Disordered" evidence="1">
    <location>
        <begin position="200"/>
        <end position="234"/>
    </location>
</feature>
<dbReference type="EMBL" id="GEEE01021080">
    <property type="protein sequence ID" value="JAP42145.1"/>
    <property type="molecule type" value="Transcribed_RNA"/>
</dbReference>
<dbReference type="AlphaFoldDB" id="A0A0X3NR74"/>
<evidence type="ECO:0000313" key="2">
    <source>
        <dbReference type="EMBL" id="JAP42145.1"/>
    </source>
</evidence>
<keyword evidence="4" id="KW-1185">Reference proteome</keyword>
<evidence type="ECO:0000313" key="3">
    <source>
        <dbReference type="EMBL" id="VDL85611.1"/>
    </source>
</evidence>
<proteinExistence type="predicted"/>
<feature type="compositionally biased region" description="Polar residues" evidence="1">
    <location>
        <begin position="382"/>
        <end position="394"/>
    </location>
</feature>
<sequence length="406" mass="41858">MEFAMQKHKTARRASAQFYMSAEDHVENEMKHEKLLTETSRISSCWASLRLSANERQDVSDCGTSSPGSSGSSPVSHQRPHSFSGPLMISVTCSSSSCVGSVCTTENTKTGPGVCGGASVNSPTVLVRPASCHPSPAASPVSSRVQCYSPGVGPTAFGLSGPKKRTNSTSSGGSASPLLLNSTLGRKRIYPSCFQTACGGGGGQSSTDDSRESSPDPFGSGGSSNGRGSKFLRSSEGAPMQMSLQPLPSLEQQSIVVTSPPSPSSSSSSSLPLAATHQTARWPPTCIGAATTTPTATTKTKPSVSTPSSPVPFHLAYHRLASNSPSTTSLPSPHHTPLSACPGATNSSQFILSTSRDESEEDMQSSPPQEGVATDVEEKNRSTLTNKISPSTLEASPPPPLTGAGN</sequence>
<protein>
    <submittedName>
        <fullName evidence="2 5">Uncharacterized protein</fullName>
    </submittedName>
</protein>
<feature type="compositionally biased region" description="Low complexity" evidence="1">
    <location>
        <begin position="264"/>
        <end position="273"/>
    </location>
</feature>
<accession>A0A0X3NR74</accession>
<organism evidence="2">
    <name type="scientific">Schistocephalus solidus</name>
    <name type="common">Tapeworm</name>
    <dbReference type="NCBI Taxonomy" id="70667"/>
    <lineage>
        <taxon>Eukaryota</taxon>
        <taxon>Metazoa</taxon>
        <taxon>Spiralia</taxon>
        <taxon>Lophotrochozoa</taxon>
        <taxon>Platyhelminthes</taxon>
        <taxon>Cestoda</taxon>
        <taxon>Eucestoda</taxon>
        <taxon>Diphyllobothriidea</taxon>
        <taxon>Diphyllobothriidae</taxon>
        <taxon>Schistocephalus</taxon>
    </lineage>
</organism>
<dbReference type="EMBL" id="UYSU01000304">
    <property type="protein sequence ID" value="VDL85611.1"/>
    <property type="molecule type" value="Genomic_DNA"/>
</dbReference>
<reference evidence="5" key="2">
    <citation type="submission" date="2016-06" db="UniProtKB">
        <authorList>
            <consortium name="WormBaseParasite"/>
        </authorList>
    </citation>
    <scope>IDENTIFICATION</scope>
</reference>
<feature type="compositionally biased region" description="Low complexity" evidence="1">
    <location>
        <begin position="290"/>
        <end position="312"/>
    </location>
</feature>
<feature type="region of interest" description="Disordered" evidence="1">
    <location>
        <begin position="156"/>
        <end position="178"/>
    </location>
</feature>
<dbReference type="WBParaSite" id="SSLN_0000046101-mRNA-1">
    <property type="protein sequence ID" value="SSLN_0000046101-mRNA-1"/>
    <property type="gene ID" value="SSLN_0000046101"/>
</dbReference>
<feature type="compositionally biased region" description="Pro residues" evidence="1">
    <location>
        <begin position="396"/>
        <end position="406"/>
    </location>
</feature>
<feature type="compositionally biased region" description="Low complexity" evidence="1">
    <location>
        <begin position="65"/>
        <end position="76"/>
    </location>
</feature>
<feature type="compositionally biased region" description="Polar residues" evidence="1">
    <location>
        <begin position="344"/>
        <end position="354"/>
    </location>
</feature>
<feature type="region of interest" description="Disordered" evidence="1">
    <location>
        <begin position="253"/>
        <end position="406"/>
    </location>
</feature>
<gene>
    <name evidence="3" type="ORF">SSLN_LOCUS440</name>
    <name evidence="2" type="ORF">TR157420</name>
</gene>
<evidence type="ECO:0000313" key="5">
    <source>
        <dbReference type="WBParaSite" id="SSLN_0000046101-mRNA-1"/>
    </source>
</evidence>
<name>A0A0X3NR74_SCHSO</name>
<dbReference type="OrthoDB" id="6273320at2759"/>